<evidence type="ECO:0000256" key="12">
    <source>
        <dbReference type="SAM" id="Phobius"/>
    </source>
</evidence>
<evidence type="ECO:0000256" key="11">
    <source>
        <dbReference type="SAM" id="MobiDB-lite"/>
    </source>
</evidence>
<comment type="pathway">
    <text evidence="2">Protein modification; protein ubiquitination.</text>
</comment>
<dbReference type="SUPFAM" id="SSF57850">
    <property type="entry name" value="RING/U-box"/>
    <property type="match status" value="1"/>
</dbReference>
<keyword evidence="5" id="KW-0479">Metal-binding</keyword>
<dbReference type="PANTHER" id="PTHR15067">
    <property type="entry name" value="E3 UBIQUITIN-PROTEIN LIGASE RNF8"/>
    <property type="match status" value="1"/>
</dbReference>
<evidence type="ECO:0000256" key="5">
    <source>
        <dbReference type="ARBA" id="ARBA00022723"/>
    </source>
</evidence>
<evidence type="ECO:0000256" key="4">
    <source>
        <dbReference type="ARBA" id="ARBA00022692"/>
    </source>
</evidence>
<evidence type="ECO:0000256" key="10">
    <source>
        <dbReference type="ARBA" id="ARBA00023136"/>
    </source>
</evidence>
<dbReference type="InterPro" id="IPR013083">
    <property type="entry name" value="Znf_RING/FYVE/PHD"/>
</dbReference>
<keyword evidence="8" id="KW-0862">Zinc</keyword>
<keyword evidence="6" id="KW-0863">Zinc-finger</keyword>
<comment type="subcellular location">
    <subcellularLocation>
        <location evidence="1">Membrane</location>
    </subcellularLocation>
</comment>
<dbReference type="GO" id="GO:0016567">
    <property type="term" value="P:protein ubiquitination"/>
    <property type="evidence" value="ECO:0007669"/>
    <property type="project" value="TreeGrafter"/>
</dbReference>
<gene>
    <name evidence="14" type="ORF">ALEPTO_LOCUS3436</name>
</gene>
<dbReference type="InterPro" id="IPR057992">
    <property type="entry name" value="TPR_SYVN1_N"/>
</dbReference>
<evidence type="ECO:0000313" key="15">
    <source>
        <dbReference type="Proteomes" id="UP000789508"/>
    </source>
</evidence>
<keyword evidence="7" id="KW-0833">Ubl conjugation pathway</keyword>
<dbReference type="Pfam" id="PF25563">
    <property type="entry name" value="TPR_SYVN1_N"/>
    <property type="match status" value="1"/>
</dbReference>
<keyword evidence="9 12" id="KW-1133">Transmembrane helix</keyword>
<evidence type="ECO:0000256" key="9">
    <source>
        <dbReference type="ARBA" id="ARBA00022989"/>
    </source>
</evidence>
<organism evidence="14 15">
    <name type="scientific">Ambispora leptoticha</name>
    <dbReference type="NCBI Taxonomy" id="144679"/>
    <lineage>
        <taxon>Eukaryota</taxon>
        <taxon>Fungi</taxon>
        <taxon>Fungi incertae sedis</taxon>
        <taxon>Mucoromycota</taxon>
        <taxon>Glomeromycotina</taxon>
        <taxon>Glomeromycetes</taxon>
        <taxon>Archaeosporales</taxon>
        <taxon>Ambisporaceae</taxon>
        <taxon>Ambispora</taxon>
    </lineage>
</organism>
<protein>
    <submittedName>
        <fullName evidence="14">11545_t:CDS:1</fullName>
    </submittedName>
</protein>
<keyword evidence="15" id="KW-1185">Reference proteome</keyword>
<feature type="region of interest" description="Disordered" evidence="11">
    <location>
        <begin position="153"/>
        <end position="177"/>
    </location>
</feature>
<dbReference type="GO" id="GO:0006511">
    <property type="term" value="P:ubiquitin-dependent protein catabolic process"/>
    <property type="evidence" value="ECO:0007669"/>
    <property type="project" value="TreeGrafter"/>
</dbReference>
<evidence type="ECO:0000256" key="7">
    <source>
        <dbReference type="ARBA" id="ARBA00022786"/>
    </source>
</evidence>
<dbReference type="AlphaFoldDB" id="A0A9N8ZLL2"/>
<dbReference type="Proteomes" id="UP000789508">
    <property type="component" value="Unassembled WGS sequence"/>
</dbReference>
<dbReference type="GO" id="GO:0008270">
    <property type="term" value="F:zinc ion binding"/>
    <property type="evidence" value="ECO:0007669"/>
    <property type="project" value="UniProtKB-KW"/>
</dbReference>
<dbReference type="OrthoDB" id="10251342at2759"/>
<reference evidence="14" key="1">
    <citation type="submission" date="2021-06" db="EMBL/GenBank/DDBJ databases">
        <authorList>
            <person name="Kallberg Y."/>
            <person name="Tangrot J."/>
            <person name="Rosling A."/>
        </authorList>
    </citation>
    <scope>NUCLEOTIDE SEQUENCE</scope>
    <source>
        <strain evidence="14">FL130A</strain>
    </source>
</reference>
<feature type="domain" description="E3 ubiquitin-protein ligase synoviolin-like TPR repeats" evidence="13">
    <location>
        <begin position="1"/>
        <end position="107"/>
    </location>
</feature>
<dbReference type="EMBL" id="CAJVPS010000635">
    <property type="protein sequence ID" value="CAG8500020.1"/>
    <property type="molecule type" value="Genomic_DNA"/>
</dbReference>
<feature type="transmembrane region" description="Helical" evidence="12">
    <location>
        <begin position="62"/>
        <end position="84"/>
    </location>
</feature>
<dbReference type="PANTHER" id="PTHR15067:SF4">
    <property type="entry name" value="E3 UBIQUITIN-PROTEIN LIGASE RNF8"/>
    <property type="match status" value="1"/>
</dbReference>
<comment type="caution">
    <text evidence="14">The sequence shown here is derived from an EMBL/GenBank/DDBJ whole genome shotgun (WGS) entry which is preliminary data.</text>
</comment>
<evidence type="ECO:0000256" key="8">
    <source>
        <dbReference type="ARBA" id="ARBA00022833"/>
    </source>
</evidence>
<dbReference type="GO" id="GO:0000151">
    <property type="term" value="C:ubiquitin ligase complex"/>
    <property type="evidence" value="ECO:0007669"/>
    <property type="project" value="TreeGrafter"/>
</dbReference>
<evidence type="ECO:0000256" key="1">
    <source>
        <dbReference type="ARBA" id="ARBA00004370"/>
    </source>
</evidence>
<keyword evidence="3" id="KW-0808">Transferase</keyword>
<evidence type="ECO:0000313" key="14">
    <source>
        <dbReference type="EMBL" id="CAG8500020.1"/>
    </source>
</evidence>
<evidence type="ECO:0000259" key="13">
    <source>
        <dbReference type="Pfam" id="PF25563"/>
    </source>
</evidence>
<evidence type="ECO:0000256" key="3">
    <source>
        <dbReference type="ARBA" id="ARBA00022679"/>
    </source>
</evidence>
<evidence type="ECO:0000256" key="2">
    <source>
        <dbReference type="ARBA" id="ARBA00004906"/>
    </source>
</evidence>
<evidence type="ECO:0000256" key="6">
    <source>
        <dbReference type="ARBA" id="ARBA00022771"/>
    </source>
</evidence>
<keyword evidence="10 12" id="KW-0472">Membrane</keyword>
<proteinExistence type="predicted"/>
<accession>A0A9N8ZLL2</accession>
<dbReference type="GO" id="GO:0061630">
    <property type="term" value="F:ubiquitin protein ligase activity"/>
    <property type="evidence" value="ECO:0007669"/>
    <property type="project" value="TreeGrafter"/>
</dbReference>
<dbReference type="GO" id="GO:0005829">
    <property type="term" value="C:cytosol"/>
    <property type="evidence" value="ECO:0007669"/>
    <property type="project" value="TreeGrafter"/>
</dbReference>
<keyword evidence="4 12" id="KW-0812">Transmembrane</keyword>
<name>A0A9N8ZLL2_9GLOM</name>
<sequence length="177" mass="20369">MFLLLTFECFTLFLDTVQTLVKYLIHLGDLYRQGVWESKGLFLYYTEFVTDSLILVATLGHYLHIMILHGVSFTLIDAVLFLNMRSVFNNLRRKISAYYNYRQAITNMQTQYPDATESELEEYNDDCAICRDSMSCAKKLPCGHMFHLYSSSDPLDDDSSPSQPIVSTSIKENLRSG</sequence>
<dbReference type="Gene3D" id="3.30.40.10">
    <property type="entry name" value="Zinc/RING finger domain, C3HC4 (zinc finger)"/>
    <property type="match status" value="1"/>
</dbReference>